<sequence length="119" mass="13842">MKDTAILVIVDHPRILLTDLKKIPSDMKQIDFSTWMTREMLLDLVDVSNMPQKTCIKYQEEATEMQNDESVYVKGLMAWLWVNVPQVGNHLSREQHKFAVDSTIVEEAQFRKKCSRTVS</sequence>
<comment type="caution">
    <text evidence="1">The sequence shown here is derived from an EMBL/GenBank/DDBJ whole genome shotgun (WGS) entry which is preliminary data.</text>
</comment>
<reference evidence="1 2" key="1">
    <citation type="submission" date="2021-06" db="EMBL/GenBank/DDBJ databases">
        <title>Caerostris darwini draft genome.</title>
        <authorList>
            <person name="Kono N."/>
            <person name="Arakawa K."/>
        </authorList>
    </citation>
    <scope>NUCLEOTIDE SEQUENCE [LARGE SCALE GENOMIC DNA]</scope>
</reference>
<dbReference type="AlphaFoldDB" id="A0AAV4XAS4"/>
<dbReference type="Proteomes" id="UP001054837">
    <property type="component" value="Unassembled WGS sequence"/>
</dbReference>
<proteinExistence type="predicted"/>
<protein>
    <submittedName>
        <fullName evidence="1">Uncharacterized protein</fullName>
    </submittedName>
</protein>
<organism evidence="1 2">
    <name type="scientific">Caerostris darwini</name>
    <dbReference type="NCBI Taxonomy" id="1538125"/>
    <lineage>
        <taxon>Eukaryota</taxon>
        <taxon>Metazoa</taxon>
        <taxon>Ecdysozoa</taxon>
        <taxon>Arthropoda</taxon>
        <taxon>Chelicerata</taxon>
        <taxon>Arachnida</taxon>
        <taxon>Araneae</taxon>
        <taxon>Araneomorphae</taxon>
        <taxon>Entelegynae</taxon>
        <taxon>Araneoidea</taxon>
        <taxon>Araneidae</taxon>
        <taxon>Caerostris</taxon>
    </lineage>
</organism>
<dbReference type="EMBL" id="BPLQ01015726">
    <property type="protein sequence ID" value="GIY91066.1"/>
    <property type="molecule type" value="Genomic_DNA"/>
</dbReference>
<keyword evidence="2" id="KW-1185">Reference proteome</keyword>
<evidence type="ECO:0000313" key="2">
    <source>
        <dbReference type="Proteomes" id="UP001054837"/>
    </source>
</evidence>
<evidence type="ECO:0000313" key="1">
    <source>
        <dbReference type="EMBL" id="GIY91066.1"/>
    </source>
</evidence>
<gene>
    <name evidence="1" type="ORF">CDAR_550571</name>
</gene>
<accession>A0AAV4XAS4</accession>
<name>A0AAV4XAS4_9ARAC</name>